<dbReference type="PROSITE" id="PS50935">
    <property type="entry name" value="SSB"/>
    <property type="match status" value="1"/>
</dbReference>
<dbReference type="Pfam" id="PF00436">
    <property type="entry name" value="SSB"/>
    <property type="match status" value="1"/>
</dbReference>
<dbReference type="GeneID" id="77471129"/>
<proteinExistence type="inferred from homology"/>
<dbReference type="GO" id="GO:0003697">
    <property type="term" value="F:single-stranded DNA binding"/>
    <property type="evidence" value="ECO:0007669"/>
    <property type="project" value="UniProtKB-UniRule"/>
</dbReference>
<dbReference type="EMBL" id="PYLP01000010">
    <property type="protein sequence ID" value="PST39887.1"/>
    <property type="molecule type" value="Genomic_DNA"/>
</dbReference>
<keyword evidence="7" id="KW-1185">Reference proteome</keyword>
<reference evidence="5" key="3">
    <citation type="submission" date="2021-10" db="EMBL/GenBank/DDBJ databases">
        <title>Collection of gut derived symbiotic bacterial strains cultured from healthy donors.</title>
        <authorList>
            <person name="Lin H."/>
            <person name="Littmann E."/>
            <person name="Kohout C."/>
            <person name="Pamer E.G."/>
        </authorList>
    </citation>
    <scope>NUCLEOTIDE SEQUENCE</scope>
    <source>
        <strain evidence="5">DFI.4.48</strain>
    </source>
</reference>
<dbReference type="InterPro" id="IPR000424">
    <property type="entry name" value="Primosome_PriB/ssb"/>
</dbReference>
<evidence type="ECO:0000313" key="7">
    <source>
        <dbReference type="Proteomes" id="UP000241201"/>
    </source>
</evidence>
<gene>
    <name evidence="5" type="primary">ssb</name>
    <name evidence="6" type="ORF">C7U55_08510</name>
    <name evidence="5" type="ORF">LJD69_03455</name>
</gene>
<dbReference type="Proteomes" id="UP001198439">
    <property type="component" value="Unassembled WGS sequence"/>
</dbReference>
<evidence type="ECO:0000313" key="5">
    <source>
        <dbReference type="EMBL" id="MCB8609654.1"/>
    </source>
</evidence>
<dbReference type="GO" id="GO:0006260">
    <property type="term" value="P:DNA replication"/>
    <property type="evidence" value="ECO:0007669"/>
    <property type="project" value="InterPro"/>
</dbReference>
<reference evidence="6" key="2">
    <citation type="journal article" date="2019" name="Int. J. Syst. Evol. Microbiol.">
        <title>Faecalibacillus intestinalis gen. nov., sp. nov. and Faecalibacillus faecis sp. nov., isolated from human faeces.</title>
        <authorList>
            <person name="Seo B."/>
            <person name="Jeon K."/>
            <person name="Baek I."/>
            <person name="Lee Y.M."/>
            <person name="Baek K."/>
            <person name="Ko G."/>
        </authorList>
    </citation>
    <scope>NUCLEOTIDE SEQUENCE</scope>
    <source>
        <strain evidence="6">SNUG30370</strain>
    </source>
</reference>
<sequence length="164" mass="18677">MINRVVMVGRMTRDPELRRTGSGAAVTSFTLALNRNYNSADGQQADYISCVVWNKVAENVAQYCSKGSLVGVEGRLRSRTYDNAQGQRVYVTEVVCDSVQFLETRAQRERNQSSMNQGMMNQKPMDQYSQPAQPQTNNFQDMQTVELESDFDNSYNIMEDDIQF</sequence>
<dbReference type="SUPFAM" id="SSF50249">
    <property type="entry name" value="Nucleic acid-binding proteins"/>
    <property type="match status" value="1"/>
</dbReference>
<dbReference type="NCBIfam" id="TIGR00621">
    <property type="entry name" value="ssb"/>
    <property type="match status" value="1"/>
</dbReference>
<dbReference type="GO" id="GO:0009295">
    <property type="term" value="C:nucleoid"/>
    <property type="evidence" value="ECO:0007669"/>
    <property type="project" value="TreeGrafter"/>
</dbReference>
<evidence type="ECO:0000256" key="3">
    <source>
        <dbReference type="PIRNR" id="PIRNR002070"/>
    </source>
</evidence>
<evidence type="ECO:0000256" key="1">
    <source>
        <dbReference type="ARBA" id="ARBA00023125"/>
    </source>
</evidence>
<dbReference type="CDD" id="cd04496">
    <property type="entry name" value="SSB_OBF"/>
    <property type="match status" value="1"/>
</dbReference>
<dbReference type="Gene3D" id="2.40.50.140">
    <property type="entry name" value="Nucleic acid-binding proteins"/>
    <property type="match status" value="1"/>
</dbReference>
<comment type="caution">
    <text evidence="2">Lacks conserved residue(s) required for the propagation of feature annotation.</text>
</comment>
<protein>
    <recommendedName>
        <fullName evidence="2 3">Single-stranded DNA-binding protein</fullName>
        <shortName evidence="2">SSB</shortName>
    </recommendedName>
</protein>
<evidence type="ECO:0000313" key="6">
    <source>
        <dbReference type="EMBL" id="PST39887.1"/>
    </source>
</evidence>
<dbReference type="AlphaFoldDB" id="A0A2T3FX85"/>
<organism evidence="6 7">
    <name type="scientific">Faecalibacillus faecis</name>
    <dbReference type="NCBI Taxonomy" id="1982628"/>
    <lineage>
        <taxon>Bacteria</taxon>
        <taxon>Bacillati</taxon>
        <taxon>Bacillota</taxon>
        <taxon>Erysipelotrichia</taxon>
        <taxon>Erysipelotrichales</taxon>
        <taxon>Coprobacillaceae</taxon>
        <taxon>Faecalibacillus</taxon>
    </lineage>
</organism>
<dbReference type="PANTHER" id="PTHR10302:SF27">
    <property type="entry name" value="SINGLE-STRANDED DNA-BINDING PROTEIN"/>
    <property type="match status" value="1"/>
</dbReference>
<reference evidence="7" key="1">
    <citation type="submission" date="2018-03" db="EMBL/GenBank/DDBJ databases">
        <title>Lachnoclostridium SNUG30370 gen.nov., sp.nov., isolated from human faeces.</title>
        <authorList>
            <person name="Seo B."/>
            <person name="Jeon K."/>
            <person name="Ko G."/>
        </authorList>
    </citation>
    <scope>NUCLEOTIDE SEQUENCE [LARGE SCALE GENOMIC DNA]</scope>
    <source>
        <strain evidence="7">SNUG30370</strain>
    </source>
</reference>
<comment type="caution">
    <text evidence="6">The sequence shown here is derived from an EMBL/GenBank/DDBJ whole genome shotgun (WGS) entry which is preliminary data.</text>
</comment>
<accession>A0A2T3FX85</accession>
<dbReference type="RefSeq" id="WP_106988204.1">
    <property type="nucleotide sequence ID" value="NZ_DAWBWI010000099.1"/>
</dbReference>
<evidence type="ECO:0000256" key="2">
    <source>
        <dbReference type="HAMAP-Rule" id="MF_00984"/>
    </source>
</evidence>
<dbReference type="InterPro" id="IPR012340">
    <property type="entry name" value="NA-bd_OB-fold"/>
</dbReference>
<dbReference type="InterPro" id="IPR011344">
    <property type="entry name" value="ssDNA-bd"/>
</dbReference>
<evidence type="ECO:0000256" key="4">
    <source>
        <dbReference type="SAM" id="MobiDB-lite"/>
    </source>
</evidence>
<feature type="region of interest" description="Disordered" evidence="4">
    <location>
        <begin position="109"/>
        <end position="135"/>
    </location>
</feature>
<dbReference type="HAMAP" id="MF_00984">
    <property type="entry name" value="SSB"/>
    <property type="match status" value="1"/>
</dbReference>
<comment type="subunit">
    <text evidence="2">Homotetramer.</text>
</comment>
<dbReference type="PIRSF" id="PIRSF002070">
    <property type="entry name" value="SSB"/>
    <property type="match status" value="1"/>
</dbReference>
<dbReference type="EMBL" id="JAJDKZ010000006">
    <property type="protein sequence ID" value="MCB8609654.1"/>
    <property type="molecule type" value="Genomic_DNA"/>
</dbReference>
<name>A0A2T3FX85_9FIRM</name>
<dbReference type="Proteomes" id="UP000241201">
    <property type="component" value="Unassembled WGS sequence"/>
</dbReference>
<dbReference type="PANTHER" id="PTHR10302">
    <property type="entry name" value="SINGLE-STRANDED DNA-BINDING PROTEIN"/>
    <property type="match status" value="1"/>
</dbReference>
<keyword evidence="1 2" id="KW-0238">DNA-binding</keyword>